<dbReference type="InterPro" id="IPR016163">
    <property type="entry name" value="Ald_DH_C"/>
</dbReference>
<protein>
    <submittedName>
        <fullName evidence="2">Aldehyde dehydrogenase</fullName>
        <ecNumber evidence="2">1.2.1.3</ecNumber>
    </submittedName>
</protein>
<dbReference type="Pfam" id="PF00171">
    <property type="entry name" value="Aldedh"/>
    <property type="match status" value="1"/>
</dbReference>
<feature type="non-terminal residue" evidence="2">
    <location>
        <position position="1"/>
    </location>
</feature>
<evidence type="ECO:0000313" key="2">
    <source>
        <dbReference type="EMBL" id="CAA9478353.1"/>
    </source>
</evidence>
<dbReference type="Gene3D" id="3.40.309.10">
    <property type="entry name" value="Aldehyde Dehydrogenase, Chain A, domain 2"/>
    <property type="match status" value="1"/>
</dbReference>
<evidence type="ECO:0000259" key="1">
    <source>
        <dbReference type="Pfam" id="PF00171"/>
    </source>
</evidence>
<proteinExistence type="predicted"/>
<dbReference type="AlphaFoldDB" id="A0A6J4RXN9"/>
<dbReference type="SUPFAM" id="SSF53720">
    <property type="entry name" value="ALDH-like"/>
    <property type="match status" value="1"/>
</dbReference>
<sequence length="115" mass="12846">RLANDSEYGLSASVWTRDIGRGERLARRVEAGAVCVNDVQLNYFALELPMGGWKSSGLGVRHGAQGIRKYARQQAILVTRLWPLSSDPHMMPYSRLKTGVMGRVISLLYGRGRRD</sequence>
<feature type="domain" description="Aldehyde dehydrogenase" evidence="1">
    <location>
        <begin position="1"/>
        <end position="75"/>
    </location>
</feature>
<accession>A0A6J4RXN9</accession>
<organism evidence="2">
    <name type="scientific">uncultured Solirubrobacteraceae bacterium</name>
    <dbReference type="NCBI Taxonomy" id="1162706"/>
    <lineage>
        <taxon>Bacteria</taxon>
        <taxon>Bacillati</taxon>
        <taxon>Actinomycetota</taxon>
        <taxon>Thermoleophilia</taxon>
        <taxon>Solirubrobacterales</taxon>
        <taxon>Solirubrobacteraceae</taxon>
        <taxon>environmental samples</taxon>
    </lineage>
</organism>
<name>A0A6J4RXN9_9ACTN</name>
<gene>
    <name evidence="2" type="ORF">AVDCRST_MAG38-1775</name>
</gene>
<dbReference type="InterPro" id="IPR016161">
    <property type="entry name" value="Ald_DH/histidinol_DH"/>
</dbReference>
<keyword evidence="2" id="KW-0560">Oxidoreductase</keyword>
<dbReference type="GO" id="GO:0004029">
    <property type="term" value="F:aldehyde dehydrogenase (NAD+) activity"/>
    <property type="evidence" value="ECO:0007669"/>
    <property type="project" value="UniProtKB-EC"/>
</dbReference>
<reference evidence="2" key="1">
    <citation type="submission" date="2020-02" db="EMBL/GenBank/DDBJ databases">
        <authorList>
            <person name="Meier V. D."/>
        </authorList>
    </citation>
    <scope>NUCLEOTIDE SEQUENCE</scope>
    <source>
        <strain evidence="2">AVDCRST_MAG38</strain>
    </source>
</reference>
<dbReference type="EMBL" id="CADCVJ010000153">
    <property type="protein sequence ID" value="CAA9478353.1"/>
    <property type="molecule type" value="Genomic_DNA"/>
</dbReference>
<dbReference type="PANTHER" id="PTHR11699">
    <property type="entry name" value="ALDEHYDE DEHYDROGENASE-RELATED"/>
    <property type="match status" value="1"/>
</dbReference>
<dbReference type="EC" id="1.2.1.3" evidence="2"/>
<dbReference type="InterPro" id="IPR015590">
    <property type="entry name" value="Aldehyde_DH_dom"/>
</dbReference>